<keyword evidence="5" id="KW-0804">Transcription</keyword>
<dbReference type="InterPro" id="IPR013325">
    <property type="entry name" value="RNA_pol_sigma_r2"/>
</dbReference>
<name>A0ABW6R828_9NOCA</name>
<keyword evidence="2" id="KW-0805">Transcription regulation</keyword>
<feature type="domain" description="RNA polymerase sigma-70 region 4" evidence="7">
    <location>
        <begin position="166"/>
        <end position="213"/>
    </location>
</feature>
<dbReference type="InterPro" id="IPR014284">
    <property type="entry name" value="RNA_pol_sigma-70_dom"/>
</dbReference>
<dbReference type="Pfam" id="PF04542">
    <property type="entry name" value="Sigma70_r2"/>
    <property type="match status" value="1"/>
</dbReference>
<dbReference type="EMBL" id="JBIAPI010000016">
    <property type="protein sequence ID" value="MFF3228918.1"/>
    <property type="molecule type" value="Genomic_DNA"/>
</dbReference>
<dbReference type="Proteomes" id="UP001601948">
    <property type="component" value="Unassembled WGS sequence"/>
</dbReference>
<comment type="caution">
    <text evidence="8">The sequence shown here is derived from an EMBL/GenBank/DDBJ whole genome shotgun (WGS) entry which is preliminary data.</text>
</comment>
<accession>A0ABW6R828</accession>
<evidence type="ECO:0000313" key="9">
    <source>
        <dbReference type="Proteomes" id="UP001601948"/>
    </source>
</evidence>
<dbReference type="InterPro" id="IPR036388">
    <property type="entry name" value="WH-like_DNA-bd_sf"/>
</dbReference>
<dbReference type="Gene3D" id="1.10.10.10">
    <property type="entry name" value="Winged helix-like DNA-binding domain superfamily/Winged helix DNA-binding domain"/>
    <property type="match status" value="1"/>
</dbReference>
<dbReference type="PANTHER" id="PTHR43133">
    <property type="entry name" value="RNA POLYMERASE ECF-TYPE SIGMA FACTO"/>
    <property type="match status" value="1"/>
</dbReference>
<dbReference type="NCBIfam" id="TIGR02937">
    <property type="entry name" value="sigma70-ECF"/>
    <property type="match status" value="1"/>
</dbReference>
<dbReference type="InterPro" id="IPR039425">
    <property type="entry name" value="RNA_pol_sigma-70-like"/>
</dbReference>
<feature type="domain" description="RNA polymerase sigma-70 region 2" evidence="6">
    <location>
        <begin position="63"/>
        <end position="128"/>
    </location>
</feature>
<keyword evidence="9" id="KW-1185">Reference proteome</keyword>
<evidence type="ECO:0000256" key="4">
    <source>
        <dbReference type="ARBA" id="ARBA00023125"/>
    </source>
</evidence>
<protein>
    <submittedName>
        <fullName evidence="8">ECF RNA polymerase sigma factor SigK</fullName>
    </submittedName>
</protein>
<dbReference type="Pfam" id="PF04545">
    <property type="entry name" value="Sigma70_r4"/>
    <property type="match status" value="1"/>
</dbReference>
<evidence type="ECO:0000259" key="7">
    <source>
        <dbReference type="Pfam" id="PF04545"/>
    </source>
</evidence>
<dbReference type="InterPro" id="IPR007630">
    <property type="entry name" value="RNA_pol_sigma70_r4"/>
</dbReference>
<dbReference type="CDD" id="cd06171">
    <property type="entry name" value="Sigma70_r4"/>
    <property type="match status" value="1"/>
</dbReference>
<keyword evidence="4" id="KW-0238">DNA-binding</keyword>
<dbReference type="NCBIfam" id="NF007228">
    <property type="entry name" value="PRK09646.1"/>
    <property type="match status" value="1"/>
</dbReference>
<keyword evidence="3" id="KW-0731">Sigma factor</keyword>
<sequence>MVEDMEGVGTRAPGSLSGFSHRVRHIASGGESGGRSVETSELTALLIRCGQGPDQQAFVEHYDRTSVRVFGLVLRVVHDRDYAEDITQEVYVQVWRTASNFDPMKGSAITWLLTLAHRRAVDRVRAERASCDREFDYGIKALGREFDEVAEQVERTLEQQAVLGGLASLTAAQREAITLAYYDGRTYAEVAHYLGIGLPTVKSRIREGLRRLKTHLVE</sequence>
<proteinExistence type="inferred from homology"/>
<comment type="similarity">
    <text evidence="1">Belongs to the sigma-70 factor family. ECF subfamily.</text>
</comment>
<dbReference type="SUPFAM" id="SSF88946">
    <property type="entry name" value="Sigma2 domain of RNA polymerase sigma factors"/>
    <property type="match status" value="1"/>
</dbReference>
<dbReference type="InterPro" id="IPR013324">
    <property type="entry name" value="RNA_pol_sigma_r3/r4-like"/>
</dbReference>
<dbReference type="PANTHER" id="PTHR43133:SF66">
    <property type="entry name" value="ECF RNA POLYMERASE SIGMA FACTOR SIGK"/>
    <property type="match status" value="1"/>
</dbReference>
<reference evidence="8 9" key="1">
    <citation type="submission" date="2024-10" db="EMBL/GenBank/DDBJ databases">
        <title>The Natural Products Discovery Center: Release of the First 8490 Sequenced Strains for Exploring Actinobacteria Biosynthetic Diversity.</title>
        <authorList>
            <person name="Kalkreuter E."/>
            <person name="Kautsar S.A."/>
            <person name="Yang D."/>
            <person name="Bader C.D."/>
            <person name="Teijaro C.N."/>
            <person name="Fluegel L."/>
            <person name="Davis C.M."/>
            <person name="Simpson J.R."/>
            <person name="Lauterbach L."/>
            <person name="Steele A.D."/>
            <person name="Gui C."/>
            <person name="Meng S."/>
            <person name="Li G."/>
            <person name="Viehrig K."/>
            <person name="Ye F."/>
            <person name="Su P."/>
            <person name="Kiefer A.F."/>
            <person name="Nichols A."/>
            <person name="Cepeda A.J."/>
            <person name="Yan W."/>
            <person name="Fan B."/>
            <person name="Jiang Y."/>
            <person name="Adhikari A."/>
            <person name="Zheng C.-J."/>
            <person name="Schuster L."/>
            <person name="Cowan T.M."/>
            <person name="Smanski M.J."/>
            <person name="Chevrette M.G."/>
            <person name="De Carvalho L.P.S."/>
            <person name="Shen B."/>
        </authorList>
    </citation>
    <scope>NUCLEOTIDE SEQUENCE [LARGE SCALE GENOMIC DNA]</scope>
    <source>
        <strain evidence="8 9">NPDC003040</strain>
    </source>
</reference>
<dbReference type="RefSeq" id="WP_387726097.1">
    <property type="nucleotide sequence ID" value="NZ_JBIAPI010000016.1"/>
</dbReference>
<dbReference type="InterPro" id="IPR007627">
    <property type="entry name" value="RNA_pol_sigma70_r2"/>
</dbReference>
<evidence type="ECO:0000313" key="8">
    <source>
        <dbReference type="EMBL" id="MFF3228918.1"/>
    </source>
</evidence>
<dbReference type="Gene3D" id="1.10.1740.10">
    <property type="match status" value="1"/>
</dbReference>
<evidence type="ECO:0000256" key="5">
    <source>
        <dbReference type="ARBA" id="ARBA00023163"/>
    </source>
</evidence>
<evidence type="ECO:0000259" key="6">
    <source>
        <dbReference type="Pfam" id="PF04542"/>
    </source>
</evidence>
<evidence type="ECO:0000256" key="2">
    <source>
        <dbReference type="ARBA" id="ARBA00023015"/>
    </source>
</evidence>
<dbReference type="SUPFAM" id="SSF88659">
    <property type="entry name" value="Sigma3 and sigma4 domains of RNA polymerase sigma factors"/>
    <property type="match status" value="1"/>
</dbReference>
<gene>
    <name evidence="8" type="primary">sigK</name>
    <name evidence="8" type="ORF">ACFYV7_39450</name>
</gene>
<organism evidence="8 9">
    <name type="scientific">Nocardia suismassiliense</name>
    <dbReference type="NCBI Taxonomy" id="2077092"/>
    <lineage>
        <taxon>Bacteria</taxon>
        <taxon>Bacillati</taxon>
        <taxon>Actinomycetota</taxon>
        <taxon>Actinomycetes</taxon>
        <taxon>Mycobacteriales</taxon>
        <taxon>Nocardiaceae</taxon>
        <taxon>Nocardia</taxon>
    </lineage>
</organism>
<evidence type="ECO:0000256" key="1">
    <source>
        <dbReference type="ARBA" id="ARBA00010641"/>
    </source>
</evidence>
<evidence type="ECO:0000256" key="3">
    <source>
        <dbReference type="ARBA" id="ARBA00023082"/>
    </source>
</evidence>